<accession>A0A3B1JRB3</accession>
<dbReference type="Pfam" id="PF00098">
    <property type="entry name" value="zf-CCHC"/>
    <property type="match status" value="2"/>
</dbReference>
<dbReference type="Pfam" id="PF14392">
    <property type="entry name" value="zf-CCHC_4"/>
    <property type="match status" value="4"/>
</dbReference>
<dbReference type="AlphaFoldDB" id="A0A3B1JRB3"/>
<dbReference type="SMART" id="SM00343">
    <property type="entry name" value="ZnF_C2HC"/>
    <property type="match status" value="6"/>
</dbReference>
<dbReference type="InterPro" id="IPR042509">
    <property type="entry name" value="ZCCHC3"/>
</dbReference>
<dbReference type="InterPro" id="IPR036875">
    <property type="entry name" value="Znf_CCHC_sf"/>
</dbReference>
<dbReference type="GO" id="GO:0003723">
    <property type="term" value="F:RNA binding"/>
    <property type="evidence" value="ECO:0007669"/>
    <property type="project" value="InterPro"/>
</dbReference>
<keyword evidence="1" id="KW-0862">Zinc</keyword>
<reference evidence="3" key="3">
    <citation type="submission" date="2025-08" db="UniProtKB">
        <authorList>
            <consortium name="Ensembl"/>
        </authorList>
    </citation>
    <scope>IDENTIFICATION</scope>
</reference>
<sequence length="161" mass="17760">EAARRGGEGGGSGRWSSTAATPLAVAARSLCYVCHSTEHQVKDCDVIKCWKCGELGHRGKECQNTEVCNLCGTQGHSYFKCPSQTQRCYVCHSTEHQVKDCDVIKCWKCGELGHRGKECQNTEVCNLCGTQGHSYFKCPKIEQTCAVKGRYMWDNLGCLGN</sequence>
<dbReference type="GO" id="GO:0003690">
    <property type="term" value="F:double-stranded DNA binding"/>
    <property type="evidence" value="ECO:0007669"/>
    <property type="project" value="InterPro"/>
</dbReference>
<dbReference type="PANTHER" id="PTHR22639:SF3">
    <property type="entry name" value="ZINC FINGER CCHC DOMAIN-CONTAINING PROTEIN 3"/>
    <property type="match status" value="1"/>
</dbReference>
<evidence type="ECO:0000259" key="2">
    <source>
        <dbReference type="PROSITE" id="PS50158"/>
    </source>
</evidence>
<feature type="domain" description="CCHC-type" evidence="2">
    <location>
        <begin position="105"/>
        <end position="121"/>
    </location>
</feature>
<proteinExistence type="predicted"/>
<evidence type="ECO:0000313" key="3">
    <source>
        <dbReference type="Ensembl" id="ENSAMXP00000044808.1"/>
    </source>
</evidence>
<dbReference type="Gene3D" id="4.10.60.10">
    <property type="entry name" value="Zinc finger, CCHC-type"/>
    <property type="match status" value="3"/>
</dbReference>
<dbReference type="InParanoid" id="A0A3B1JRB3"/>
<name>A0A3B1JRB3_ASTMX</name>
<dbReference type="GO" id="GO:0008270">
    <property type="term" value="F:zinc ion binding"/>
    <property type="evidence" value="ECO:0007669"/>
    <property type="project" value="UniProtKB-KW"/>
</dbReference>
<dbReference type="SUPFAM" id="SSF57756">
    <property type="entry name" value="Retrovirus zinc finger-like domains"/>
    <property type="match status" value="2"/>
</dbReference>
<protein>
    <recommendedName>
        <fullName evidence="2">CCHC-type domain-containing protein</fullName>
    </recommendedName>
</protein>
<evidence type="ECO:0000256" key="1">
    <source>
        <dbReference type="PROSITE-ProRule" id="PRU00047"/>
    </source>
</evidence>
<dbReference type="Proteomes" id="UP000018467">
    <property type="component" value="Unassembled WGS sequence"/>
</dbReference>
<dbReference type="PANTHER" id="PTHR22639">
    <property type="entry name" value="GAG-RELATED PROTEIN"/>
    <property type="match status" value="1"/>
</dbReference>
<organism evidence="3 4">
    <name type="scientific">Astyanax mexicanus</name>
    <name type="common">Blind cave fish</name>
    <name type="synonym">Astyanax fasciatus mexicanus</name>
    <dbReference type="NCBI Taxonomy" id="7994"/>
    <lineage>
        <taxon>Eukaryota</taxon>
        <taxon>Metazoa</taxon>
        <taxon>Chordata</taxon>
        <taxon>Craniata</taxon>
        <taxon>Vertebrata</taxon>
        <taxon>Euteleostomi</taxon>
        <taxon>Actinopterygii</taxon>
        <taxon>Neopterygii</taxon>
        <taxon>Teleostei</taxon>
        <taxon>Ostariophysi</taxon>
        <taxon>Characiformes</taxon>
        <taxon>Characoidei</taxon>
        <taxon>Acestrorhamphidae</taxon>
        <taxon>Acestrorhamphinae</taxon>
        <taxon>Astyanax</taxon>
    </lineage>
</organism>
<dbReference type="InterPro" id="IPR001878">
    <property type="entry name" value="Znf_CCHC"/>
</dbReference>
<reference evidence="4" key="2">
    <citation type="journal article" date="2014" name="Nat. Commun.">
        <title>The cavefish genome reveals candidate genes for eye loss.</title>
        <authorList>
            <person name="McGaugh S.E."/>
            <person name="Gross J.B."/>
            <person name="Aken B."/>
            <person name="Blin M."/>
            <person name="Borowsky R."/>
            <person name="Chalopin D."/>
            <person name="Hinaux H."/>
            <person name="Jeffery W.R."/>
            <person name="Keene A."/>
            <person name="Ma L."/>
            <person name="Minx P."/>
            <person name="Murphy D."/>
            <person name="O'Quin K.E."/>
            <person name="Retaux S."/>
            <person name="Rohner N."/>
            <person name="Searle S.M."/>
            <person name="Stahl B.A."/>
            <person name="Tabin C."/>
            <person name="Volff J.N."/>
            <person name="Yoshizawa M."/>
            <person name="Warren W.C."/>
        </authorList>
    </citation>
    <scope>NUCLEOTIDE SEQUENCE [LARGE SCALE GENOMIC DNA]</scope>
    <source>
        <strain evidence="4">female</strain>
    </source>
</reference>
<keyword evidence="1" id="KW-0479">Metal-binding</keyword>
<reference evidence="3" key="4">
    <citation type="submission" date="2025-09" db="UniProtKB">
        <authorList>
            <consortium name="Ensembl"/>
        </authorList>
    </citation>
    <scope>IDENTIFICATION</scope>
</reference>
<keyword evidence="4" id="KW-1185">Reference proteome</keyword>
<dbReference type="GO" id="GO:0002218">
    <property type="term" value="P:activation of innate immune response"/>
    <property type="evidence" value="ECO:0007669"/>
    <property type="project" value="InterPro"/>
</dbReference>
<dbReference type="Ensembl" id="ENSAMXT00000049641.1">
    <property type="protein sequence ID" value="ENSAMXP00000044808.1"/>
    <property type="gene ID" value="ENSAMXG00000031265.1"/>
</dbReference>
<keyword evidence="1" id="KW-0863">Zinc-finger</keyword>
<evidence type="ECO:0000313" key="4">
    <source>
        <dbReference type="Proteomes" id="UP000018467"/>
    </source>
</evidence>
<dbReference type="InterPro" id="IPR025836">
    <property type="entry name" value="Zn_knuckle_CX2CX4HX4C"/>
</dbReference>
<reference evidence="4" key="1">
    <citation type="submission" date="2013-03" db="EMBL/GenBank/DDBJ databases">
        <authorList>
            <person name="Jeffery W."/>
            <person name="Warren W."/>
            <person name="Wilson R.K."/>
        </authorList>
    </citation>
    <scope>NUCLEOTIDE SEQUENCE</scope>
    <source>
        <strain evidence="4">female</strain>
    </source>
</reference>
<dbReference type="PROSITE" id="PS50158">
    <property type="entry name" value="ZF_CCHC"/>
    <property type="match status" value="2"/>
</dbReference>
<dbReference type="GeneTree" id="ENSGT00940000177563"/>
<feature type="domain" description="CCHC-type" evidence="2">
    <location>
        <begin position="48"/>
        <end position="64"/>
    </location>
</feature>